<evidence type="ECO:0000313" key="2">
    <source>
        <dbReference type="Proteomes" id="UP000609323"/>
    </source>
</evidence>
<comment type="caution">
    <text evidence="1">The sequence shown here is derived from an EMBL/GenBank/DDBJ whole genome shotgun (WGS) entry which is preliminary data.</text>
</comment>
<gene>
    <name evidence="1" type="ORF">GCM10010917_07570</name>
</gene>
<dbReference type="EMBL" id="BMHF01000001">
    <property type="protein sequence ID" value="GGA25138.1"/>
    <property type="molecule type" value="Genomic_DNA"/>
</dbReference>
<keyword evidence="2" id="KW-1185">Reference proteome</keyword>
<reference evidence="2" key="1">
    <citation type="journal article" date="2019" name="Int. J. Syst. Evol. Microbiol.">
        <title>The Global Catalogue of Microorganisms (GCM) 10K type strain sequencing project: providing services to taxonomists for standard genome sequencing and annotation.</title>
        <authorList>
            <consortium name="The Broad Institute Genomics Platform"/>
            <consortium name="The Broad Institute Genome Sequencing Center for Infectious Disease"/>
            <person name="Wu L."/>
            <person name="Ma J."/>
        </authorList>
    </citation>
    <scope>NUCLEOTIDE SEQUENCE [LARGE SCALE GENOMIC DNA]</scope>
    <source>
        <strain evidence="2">CGMCC 1.15044</strain>
    </source>
</reference>
<organism evidence="1 2">
    <name type="scientific">Paenibacillus physcomitrellae</name>
    <dbReference type="NCBI Taxonomy" id="1619311"/>
    <lineage>
        <taxon>Bacteria</taxon>
        <taxon>Bacillati</taxon>
        <taxon>Bacillota</taxon>
        <taxon>Bacilli</taxon>
        <taxon>Bacillales</taxon>
        <taxon>Paenibacillaceae</taxon>
        <taxon>Paenibacillus</taxon>
    </lineage>
</organism>
<name>A0ABQ1FPW2_9BACL</name>
<accession>A0ABQ1FPW2</accession>
<dbReference type="Proteomes" id="UP000609323">
    <property type="component" value="Unassembled WGS sequence"/>
</dbReference>
<proteinExistence type="predicted"/>
<dbReference type="RefSeq" id="WP_094093090.1">
    <property type="nucleotide sequence ID" value="NZ_BMHF01000001.1"/>
</dbReference>
<sequence>MKRETAQVPFGYEPPVRTVKGVLVFYDSFESEREEDLEEELAAALVTARQRNFTKLVLYPLHEETLRRMTKIPVLPYHKREKSLIAWKQESGSSLVTLESWEGRRKKYTPFEAAVRHLEEIYGGPLFLYVTPEMANRLAGYDAFKEVIKRIRLILSTAPGEALHPNLEKFRSRWDVAGEASADQANRDK</sequence>
<protein>
    <submittedName>
        <fullName evidence="1">Uncharacterized protein</fullName>
    </submittedName>
</protein>
<evidence type="ECO:0000313" key="1">
    <source>
        <dbReference type="EMBL" id="GGA25138.1"/>
    </source>
</evidence>